<dbReference type="EMBL" id="BMUB01000015">
    <property type="protein sequence ID" value="GGU94224.1"/>
    <property type="molecule type" value="Genomic_DNA"/>
</dbReference>
<accession>A0A8H9HYT2</accession>
<sequence length="266" mass="28724">MNVDTSSDAPVLGDVLLGFWSARDRFLEAGLATNRSDPIGGLAESLAAAAFWSSASVRATCERARGVRTGIDRSGEFGPALGSMPVAGNGRRNSLAVDLAVPWRSLVERVPTLADFARQRQGERWAWDVASGGAYGIGSDGPPQNQYAGLARLQVKARFAPDAPSHGPLDAVPFELVRDGPVPANDLYVLVMFARIDEEYRDLRAHNFVWTAVIVTNECLRALDHGVSSAKLDWKEIHSWWGEGRSLPAGVHDVTGLLRSVPIPGW</sequence>
<comment type="caution">
    <text evidence="1">The sequence shown here is derived from an EMBL/GenBank/DDBJ whole genome shotgun (WGS) entry which is preliminary data.</text>
</comment>
<dbReference type="KEGG" id="kau:B6264_24435"/>
<protein>
    <submittedName>
        <fullName evidence="1">Uncharacterized protein</fullName>
    </submittedName>
</protein>
<dbReference type="RefSeq" id="WP_030555776.1">
    <property type="nucleotide sequence ID" value="NZ_JBFABR010000058.1"/>
</dbReference>
<organism evidence="1 2">
    <name type="scientific">Kitasatospora aureofaciens</name>
    <name type="common">Streptomyces aureofaciens</name>
    <dbReference type="NCBI Taxonomy" id="1894"/>
    <lineage>
        <taxon>Bacteria</taxon>
        <taxon>Bacillati</taxon>
        <taxon>Actinomycetota</taxon>
        <taxon>Actinomycetes</taxon>
        <taxon>Kitasatosporales</taxon>
        <taxon>Streptomycetaceae</taxon>
        <taxon>Kitasatospora</taxon>
    </lineage>
</organism>
<dbReference type="AlphaFoldDB" id="A0A8H9HYT2"/>
<dbReference type="Proteomes" id="UP000610124">
    <property type="component" value="Unassembled WGS sequence"/>
</dbReference>
<name>A0A8H9HYT2_KITAU</name>
<evidence type="ECO:0000313" key="2">
    <source>
        <dbReference type="Proteomes" id="UP000610124"/>
    </source>
</evidence>
<reference evidence="1" key="2">
    <citation type="submission" date="2020-09" db="EMBL/GenBank/DDBJ databases">
        <authorList>
            <person name="Sun Q."/>
            <person name="Ohkuma M."/>
        </authorList>
    </citation>
    <scope>NUCLEOTIDE SEQUENCE</scope>
    <source>
        <strain evidence="1">JCM 4434</strain>
    </source>
</reference>
<gene>
    <name evidence="1" type="ORF">GCM10010502_55100</name>
</gene>
<reference evidence="1" key="1">
    <citation type="journal article" date="2014" name="Int. J. Syst. Evol. Microbiol.">
        <title>Complete genome sequence of Corynebacterium casei LMG S-19264T (=DSM 44701T), isolated from a smear-ripened cheese.</title>
        <authorList>
            <consortium name="US DOE Joint Genome Institute (JGI-PGF)"/>
            <person name="Walter F."/>
            <person name="Albersmeier A."/>
            <person name="Kalinowski J."/>
            <person name="Ruckert C."/>
        </authorList>
    </citation>
    <scope>NUCLEOTIDE SEQUENCE</scope>
    <source>
        <strain evidence="1">JCM 4434</strain>
    </source>
</reference>
<proteinExistence type="predicted"/>
<evidence type="ECO:0000313" key="1">
    <source>
        <dbReference type="EMBL" id="GGU94224.1"/>
    </source>
</evidence>